<protein>
    <recommendedName>
        <fullName evidence="1">non-specific serine/threonine protein kinase</fullName>
        <ecNumber evidence="1">2.7.11.1</ecNumber>
    </recommendedName>
</protein>
<dbReference type="Pfam" id="PF00069">
    <property type="entry name" value="Pkinase"/>
    <property type="match status" value="1"/>
</dbReference>
<dbReference type="SMART" id="SM00220">
    <property type="entry name" value="S_TKc"/>
    <property type="match status" value="1"/>
</dbReference>
<dbReference type="GO" id="GO:0050684">
    <property type="term" value="P:regulation of mRNA processing"/>
    <property type="evidence" value="ECO:0007669"/>
    <property type="project" value="TreeGrafter"/>
</dbReference>
<evidence type="ECO:0000256" key="8">
    <source>
        <dbReference type="ARBA" id="ARBA00048679"/>
    </source>
</evidence>
<evidence type="ECO:0000256" key="7">
    <source>
        <dbReference type="ARBA" id="ARBA00047899"/>
    </source>
</evidence>
<dbReference type="GO" id="GO:0005737">
    <property type="term" value="C:cytoplasm"/>
    <property type="evidence" value="ECO:0007669"/>
    <property type="project" value="TreeGrafter"/>
</dbReference>
<dbReference type="InterPro" id="IPR011009">
    <property type="entry name" value="Kinase-like_dom_sf"/>
</dbReference>
<dbReference type="GO" id="GO:0005524">
    <property type="term" value="F:ATP binding"/>
    <property type="evidence" value="ECO:0007669"/>
    <property type="project" value="UniProtKB-KW"/>
</dbReference>
<dbReference type="EC" id="2.7.11.1" evidence="1"/>
<dbReference type="HOGENOM" id="CLU_000288_81_1_1"/>
<evidence type="ECO:0000256" key="1">
    <source>
        <dbReference type="ARBA" id="ARBA00012513"/>
    </source>
</evidence>
<evidence type="ECO:0000259" key="9">
    <source>
        <dbReference type="PROSITE" id="PS50011"/>
    </source>
</evidence>
<dbReference type="PANTHER" id="PTHR47634">
    <property type="entry name" value="PROTEIN KINASE DOMAIN-CONTAINING PROTEIN-RELATED"/>
    <property type="match status" value="1"/>
</dbReference>
<dbReference type="GO" id="GO:0004674">
    <property type="term" value="F:protein serine/threonine kinase activity"/>
    <property type="evidence" value="ECO:0007669"/>
    <property type="project" value="UniProtKB-KW"/>
</dbReference>
<accession>C6H3V6</accession>
<dbReference type="GO" id="GO:0005634">
    <property type="term" value="C:nucleus"/>
    <property type="evidence" value="ECO:0007669"/>
    <property type="project" value="TreeGrafter"/>
</dbReference>
<gene>
    <name evidence="10" type="ORF">HCDG_01277</name>
</gene>
<keyword evidence="4" id="KW-0547">Nucleotide-binding</keyword>
<organism evidence="10 11">
    <name type="scientific">Ajellomyces capsulatus (strain H143)</name>
    <name type="common">Darling's disease fungus</name>
    <name type="synonym">Histoplasma capsulatum</name>
    <dbReference type="NCBI Taxonomy" id="544712"/>
    <lineage>
        <taxon>Eukaryota</taxon>
        <taxon>Fungi</taxon>
        <taxon>Dikarya</taxon>
        <taxon>Ascomycota</taxon>
        <taxon>Pezizomycotina</taxon>
        <taxon>Eurotiomycetes</taxon>
        <taxon>Eurotiomycetidae</taxon>
        <taxon>Onygenales</taxon>
        <taxon>Ajellomycetaceae</taxon>
        <taxon>Histoplasma</taxon>
    </lineage>
</organism>
<evidence type="ECO:0000256" key="5">
    <source>
        <dbReference type="ARBA" id="ARBA00022777"/>
    </source>
</evidence>
<evidence type="ECO:0000256" key="4">
    <source>
        <dbReference type="ARBA" id="ARBA00022741"/>
    </source>
</evidence>
<feature type="domain" description="Protein kinase" evidence="9">
    <location>
        <begin position="139"/>
        <end position="489"/>
    </location>
</feature>
<comment type="catalytic activity">
    <reaction evidence="8">
        <text>L-seryl-[protein] + ATP = O-phospho-L-seryl-[protein] + ADP + H(+)</text>
        <dbReference type="Rhea" id="RHEA:17989"/>
        <dbReference type="Rhea" id="RHEA-COMP:9863"/>
        <dbReference type="Rhea" id="RHEA-COMP:11604"/>
        <dbReference type="ChEBI" id="CHEBI:15378"/>
        <dbReference type="ChEBI" id="CHEBI:29999"/>
        <dbReference type="ChEBI" id="CHEBI:30616"/>
        <dbReference type="ChEBI" id="CHEBI:83421"/>
        <dbReference type="ChEBI" id="CHEBI:456216"/>
        <dbReference type="EC" id="2.7.11.1"/>
    </reaction>
</comment>
<dbReference type="VEuPathDB" id="FungiDB:HCDG_01277"/>
<dbReference type="EMBL" id="GG692419">
    <property type="protein sequence ID" value="EER45698.1"/>
    <property type="molecule type" value="Genomic_DNA"/>
</dbReference>
<dbReference type="InterPro" id="IPR051334">
    <property type="entry name" value="SRPK"/>
</dbReference>
<proteinExistence type="predicted"/>
<evidence type="ECO:0000256" key="6">
    <source>
        <dbReference type="ARBA" id="ARBA00022840"/>
    </source>
</evidence>
<dbReference type="Gene3D" id="1.10.510.10">
    <property type="entry name" value="Transferase(Phosphotransferase) domain 1"/>
    <property type="match status" value="1"/>
</dbReference>
<comment type="catalytic activity">
    <reaction evidence="7">
        <text>L-threonyl-[protein] + ATP = O-phospho-L-threonyl-[protein] + ADP + H(+)</text>
        <dbReference type="Rhea" id="RHEA:46608"/>
        <dbReference type="Rhea" id="RHEA-COMP:11060"/>
        <dbReference type="Rhea" id="RHEA-COMP:11605"/>
        <dbReference type="ChEBI" id="CHEBI:15378"/>
        <dbReference type="ChEBI" id="CHEBI:30013"/>
        <dbReference type="ChEBI" id="CHEBI:30616"/>
        <dbReference type="ChEBI" id="CHEBI:61977"/>
        <dbReference type="ChEBI" id="CHEBI:456216"/>
        <dbReference type="EC" id="2.7.11.1"/>
    </reaction>
</comment>
<evidence type="ECO:0000313" key="10">
    <source>
        <dbReference type="EMBL" id="EER45698.1"/>
    </source>
</evidence>
<keyword evidence="2" id="KW-0723">Serine/threonine-protein kinase</keyword>
<keyword evidence="3" id="KW-0808">Transferase</keyword>
<sequence>MGASLDLNILLSPAHMNTSANLIIRQAQDSKCMMVRASILLSSQVCLRRIPLGSASFLHTRRAQFVHVLDQPSRFLLQTPRANHFYSTMVSDLSSSLKFPDTGFDILDASEPIEEETLPNYSSANYYPAHIGQVLLDRYQIVGKLGYGVTSTISTASSKRNDEIAIYKQLESVASKIDHVGQTLYRKLYDSFEITAPRGTTHTCLVQEPLGLSLSQILDLRRSGLLTTDLLKPLLRQLLIGLDFLHVAGVVHTGMETETLSLPFSSGFDERRGLIRGWKDLQSKNLLLQIDNIGVFKIFEETELEEPAPRKVLEDHTIYMSRRVPGTETLPIITDFGEARLVSKTRKEESIMPDVYRAPEAILWMEWNDKVDIWNVVVLLWDLVCKRHLFDGRDSEGAVDESLRLAEMIAIMGPPPTEFLNRSDACRIFWDENGAWRNFAPIPDVTLESLAVDIEGDDKEGFLNFLRKILRWLPEERPTAGELVYDEWVLKGLGKGKGKSKGA</sequence>
<dbReference type="Proteomes" id="UP000002624">
    <property type="component" value="Unassembled WGS sequence"/>
</dbReference>
<reference evidence="11" key="1">
    <citation type="submission" date="2009-05" db="EMBL/GenBank/DDBJ databases">
        <title>The genome sequence of Ajellomyces capsulatus strain H143.</title>
        <authorList>
            <person name="Champion M."/>
            <person name="Cuomo C.A."/>
            <person name="Ma L.-J."/>
            <person name="Henn M.R."/>
            <person name="Sil A."/>
            <person name="Goldman B."/>
            <person name="Young S.K."/>
            <person name="Kodira C.D."/>
            <person name="Zeng Q."/>
            <person name="Koehrsen M."/>
            <person name="Alvarado L."/>
            <person name="Berlin A.M."/>
            <person name="Borenstein D."/>
            <person name="Chen Z."/>
            <person name="Engels R."/>
            <person name="Freedman E."/>
            <person name="Gellesch M."/>
            <person name="Goldberg J."/>
            <person name="Griggs A."/>
            <person name="Gujja S."/>
            <person name="Heiman D.I."/>
            <person name="Hepburn T.A."/>
            <person name="Howarth C."/>
            <person name="Jen D."/>
            <person name="Larson L."/>
            <person name="Lewis B."/>
            <person name="Mehta T."/>
            <person name="Park D."/>
            <person name="Pearson M."/>
            <person name="Roberts A."/>
            <person name="Saif S."/>
            <person name="Shea T.D."/>
            <person name="Shenoy N."/>
            <person name="Sisk P."/>
            <person name="Stolte C."/>
            <person name="Sykes S."/>
            <person name="Walk T."/>
            <person name="White J."/>
            <person name="Yandava C."/>
            <person name="Klein B."/>
            <person name="McEwen J.G."/>
            <person name="Puccia R."/>
            <person name="Goldman G.H."/>
            <person name="Felipe M.S."/>
            <person name="Nino-Vega G."/>
            <person name="San-Blas G."/>
            <person name="Taylor J.W."/>
            <person name="Mendoza L."/>
            <person name="Galagan J.E."/>
            <person name="Nusbaum C."/>
            <person name="Birren B.W."/>
        </authorList>
    </citation>
    <scope>NUCLEOTIDE SEQUENCE [LARGE SCALE GENOMIC DNA]</scope>
    <source>
        <strain evidence="11">H143</strain>
    </source>
</reference>
<keyword evidence="6" id="KW-0067">ATP-binding</keyword>
<dbReference type="SUPFAM" id="SSF56112">
    <property type="entry name" value="Protein kinase-like (PK-like)"/>
    <property type="match status" value="1"/>
</dbReference>
<dbReference type="PROSITE" id="PS50011">
    <property type="entry name" value="PROTEIN_KINASE_DOM"/>
    <property type="match status" value="1"/>
</dbReference>
<dbReference type="PANTHER" id="PTHR47634:SF9">
    <property type="entry name" value="PROTEIN KINASE DOMAIN-CONTAINING PROTEIN-RELATED"/>
    <property type="match status" value="1"/>
</dbReference>
<dbReference type="OMA" id="RMPETRF"/>
<dbReference type="STRING" id="544712.C6H3V6"/>
<evidence type="ECO:0000256" key="2">
    <source>
        <dbReference type="ARBA" id="ARBA00022527"/>
    </source>
</evidence>
<dbReference type="Gene3D" id="3.30.200.20">
    <property type="entry name" value="Phosphorylase Kinase, domain 1"/>
    <property type="match status" value="2"/>
</dbReference>
<dbReference type="InterPro" id="IPR000719">
    <property type="entry name" value="Prot_kinase_dom"/>
</dbReference>
<keyword evidence="5 10" id="KW-0418">Kinase</keyword>
<dbReference type="GO" id="GO:0000245">
    <property type="term" value="P:spliceosomal complex assembly"/>
    <property type="evidence" value="ECO:0007669"/>
    <property type="project" value="TreeGrafter"/>
</dbReference>
<dbReference type="AlphaFoldDB" id="C6H3V6"/>
<name>C6H3V6_AJECH</name>
<evidence type="ECO:0000313" key="11">
    <source>
        <dbReference type="Proteomes" id="UP000002624"/>
    </source>
</evidence>
<evidence type="ECO:0000256" key="3">
    <source>
        <dbReference type="ARBA" id="ARBA00022679"/>
    </source>
</evidence>